<evidence type="ECO:0000313" key="2">
    <source>
        <dbReference type="EMBL" id="ACE83943.1"/>
    </source>
</evidence>
<dbReference type="eggNOG" id="COG3212">
    <property type="taxonomic scope" value="Bacteria"/>
</dbReference>
<accession>B3PKM6</accession>
<name>B3PKM6_CELJU</name>
<dbReference type="Proteomes" id="UP000001036">
    <property type="component" value="Chromosome"/>
</dbReference>
<feature type="region of interest" description="Disordered" evidence="1">
    <location>
        <begin position="60"/>
        <end position="84"/>
    </location>
</feature>
<gene>
    <name evidence="2" type="ordered locus">CJA_0783</name>
</gene>
<keyword evidence="3" id="KW-1185">Reference proteome</keyword>
<dbReference type="KEGG" id="cja:CJA_0783"/>
<protein>
    <recommendedName>
        <fullName evidence="4">PepSY domain-containing protein</fullName>
    </recommendedName>
</protein>
<evidence type="ECO:0000256" key="1">
    <source>
        <dbReference type="SAM" id="MobiDB-lite"/>
    </source>
</evidence>
<dbReference type="HOGENOM" id="CLU_1841532_0_0_6"/>
<evidence type="ECO:0008006" key="4">
    <source>
        <dbReference type="Google" id="ProtNLM"/>
    </source>
</evidence>
<dbReference type="STRING" id="498211.CJA_0783"/>
<organism evidence="2 3">
    <name type="scientific">Cellvibrio japonicus (strain Ueda107)</name>
    <name type="common">Pseudomonas fluorescens subsp. cellulosa</name>
    <dbReference type="NCBI Taxonomy" id="498211"/>
    <lineage>
        <taxon>Bacteria</taxon>
        <taxon>Pseudomonadati</taxon>
        <taxon>Pseudomonadota</taxon>
        <taxon>Gammaproteobacteria</taxon>
        <taxon>Cellvibrionales</taxon>
        <taxon>Cellvibrionaceae</taxon>
        <taxon>Cellvibrio</taxon>
    </lineage>
</organism>
<dbReference type="Gene3D" id="3.10.450.40">
    <property type="match status" value="1"/>
</dbReference>
<evidence type="ECO:0000313" key="3">
    <source>
        <dbReference type="Proteomes" id="UP000001036"/>
    </source>
</evidence>
<reference evidence="2 3" key="1">
    <citation type="journal article" date="2008" name="J. Bacteriol.">
        <title>Insights into plant cell wall degradation from the genome sequence of the soil bacterium Cellvibrio japonicus.</title>
        <authorList>
            <person name="Deboy R.T."/>
            <person name="Mongodin E.F."/>
            <person name="Fouts D.E."/>
            <person name="Tailford L.E."/>
            <person name="Khouri H."/>
            <person name="Emerson J.B."/>
            <person name="Mohamoud Y."/>
            <person name="Watkins K."/>
            <person name="Henrissat B."/>
            <person name="Gilbert H.J."/>
            <person name="Nelson K.E."/>
        </authorList>
    </citation>
    <scope>NUCLEOTIDE SEQUENCE [LARGE SCALE GENOMIC DNA]</scope>
    <source>
        <strain evidence="2 3">Ueda107</strain>
    </source>
</reference>
<dbReference type="EMBL" id="CP000934">
    <property type="protein sequence ID" value="ACE83943.1"/>
    <property type="molecule type" value="Genomic_DNA"/>
</dbReference>
<sequence>MERQQVAVVPMNTANDTPMKLCCLHSLSRSVAIYLLLAVGACAVSADDFLEGDLGVPAQSKGANNLMAPKSSEPAEEFAPPRLSPADAAQLVRDKTGGQVMSVSTRRTGSGTIYGVKILNAGRMRVIHVDGQTGELLSP</sequence>
<proteinExistence type="predicted"/>
<dbReference type="AlphaFoldDB" id="B3PKM6"/>